<dbReference type="EMBL" id="CP143578">
    <property type="protein sequence ID" value="WVN21187.1"/>
    <property type="molecule type" value="Genomic_DNA"/>
</dbReference>
<proteinExistence type="predicted"/>
<dbReference type="RefSeq" id="WP_330463226.1">
    <property type="nucleotide sequence ID" value="NZ_CP143578.1"/>
</dbReference>
<dbReference type="Pfam" id="PF04296">
    <property type="entry name" value="YlxR"/>
    <property type="match status" value="1"/>
</dbReference>
<feature type="domain" description="YlxR" evidence="1">
    <location>
        <begin position="9"/>
        <end position="81"/>
    </location>
</feature>
<keyword evidence="3" id="KW-1185">Reference proteome</keyword>
<protein>
    <submittedName>
        <fullName evidence="2">YlxR family protein</fullName>
    </submittedName>
</protein>
<name>A0ABZ2AK70_9BACT</name>
<dbReference type="InterPro" id="IPR037465">
    <property type="entry name" value="YlxR"/>
</dbReference>
<evidence type="ECO:0000259" key="1">
    <source>
        <dbReference type="Pfam" id="PF04296"/>
    </source>
</evidence>
<dbReference type="PANTHER" id="PTHR34215:SF1">
    <property type="entry name" value="YLXR DOMAIN-CONTAINING PROTEIN"/>
    <property type="match status" value="1"/>
</dbReference>
<dbReference type="InterPro" id="IPR035931">
    <property type="entry name" value="YlxR-like_sf"/>
</dbReference>
<dbReference type="Proteomes" id="UP001431935">
    <property type="component" value="Chromosome"/>
</dbReference>
<evidence type="ECO:0000313" key="3">
    <source>
        <dbReference type="Proteomes" id="UP001431935"/>
    </source>
</evidence>
<dbReference type="SUPFAM" id="SSF64376">
    <property type="entry name" value="YlxR-like"/>
    <property type="match status" value="1"/>
</dbReference>
<dbReference type="Gene3D" id="3.30.1230.10">
    <property type="entry name" value="YlxR-like"/>
    <property type="match status" value="1"/>
</dbReference>
<accession>A0ABZ2AK70</accession>
<gene>
    <name evidence="2" type="ORF">V2E26_02110</name>
</gene>
<sequence>MKIDKKYSRKSIVDGKIYPVSQLIRFAKINNNFYFDPNIELKGRGTYCLDNPDQINSLFKKHLLNKAFRQKIDEPIYEKLRKEVEEWVSKKTIKEHQM</sequence>
<evidence type="ECO:0000313" key="2">
    <source>
        <dbReference type="EMBL" id="WVN21187.1"/>
    </source>
</evidence>
<dbReference type="PANTHER" id="PTHR34215">
    <property type="entry name" value="BLL0784 PROTEIN"/>
    <property type="match status" value="1"/>
</dbReference>
<dbReference type="InterPro" id="IPR007393">
    <property type="entry name" value="YlxR_dom"/>
</dbReference>
<organism evidence="2 3">
    <name type="scientific">Metamycoplasma gateae</name>
    <dbReference type="NCBI Taxonomy" id="35769"/>
    <lineage>
        <taxon>Bacteria</taxon>
        <taxon>Bacillati</taxon>
        <taxon>Mycoplasmatota</taxon>
        <taxon>Mycoplasmoidales</taxon>
        <taxon>Metamycoplasmataceae</taxon>
        <taxon>Metamycoplasma</taxon>
    </lineage>
</organism>
<reference evidence="2" key="1">
    <citation type="submission" date="2024-01" db="EMBL/GenBank/DDBJ databases">
        <title>Complete genome sequence of Mycoplasma gateae strain 3700.</title>
        <authorList>
            <person name="Spergser J."/>
        </authorList>
    </citation>
    <scope>NUCLEOTIDE SEQUENCE [LARGE SCALE GENOMIC DNA]</scope>
    <source>
        <strain evidence="2">3700</strain>
    </source>
</reference>